<dbReference type="InterPro" id="IPR007252">
    <property type="entry name" value="Nup84/Nup107"/>
</dbReference>
<evidence type="ECO:0000256" key="3">
    <source>
        <dbReference type="ARBA" id="ARBA00022927"/>
    </source>
</evidence>
<dbReference type="GO" id="GO:0031965">
    <property type="term" value="C:nuclear membrane"/>
    <property type="evidence" value="ECO:0007669"/>
    <property type="project" value="UniProtKB-SubCell"/>
</dbReference>
<accession>A4RS49</accession>
<proteinExistence type="inferred from homology"/>
<dbReference type="KEGG" id="olu:OSTLU_86314"/>
<dbReference type="OrthoDB" id="546417at2759"/>
<organism evidence="9 10">
    <name type="scientific">Ostreococcus lucimarinus (strain CCE9901)</name>
    <dbReference type="NCBI Taxonomy" id="436017"/>
    <lineage>
        <taxon>Eukaryota</taxon>
        <taxon>Viridiplantae</taxon>
        <taxon>Chlorophyta</taxon>
        <taxon>Mamiellophyceae</taxon>
        <taxon>Mamiellales</taxon>
        <taxon>Bathycoccaceae</taxon>
        <taxon>Ostreococcus</taxon>
    </lineage>
</organism>
<evidence type="ECO:0000256" key="6">
    <source>
        <dbReference type="ARBA" id="ARBA00023242"/>
    </source>
</evidence>
<evidence type="ECO:0000256" key="5">
    <source>
        <dbReference type="ARBA" id="ARBA00023132"/>
    </source>
</evidence>
<evidence type="ECO:0000256" key="7">
    <source>
        <dbReference type="RuleBase" id="RU365072"/>
    </source>
</evidence>
<dbReference type="RefSeq" id="XP_001416019.1">
    <property type="nucleotide sequence ID" value="XM_001415982.1"/>
</dbReference>
<dbReference type="GO" id="GO:0000973">
    <property type="term" value="P:post-transcriptional tethering of RNA polymerase II gene DNA at nuclear periphery"/>
    <property type="evidence" value="ECO:0007669"/>
    <property type="project" value="TreeGrafter"/>
</dbReference>
<evidence type="ECO:0000256" key="1">
    <source>
        <dbReference type="ARBA" id="ARBA00022448"/>
    </source>
</evidence>
<evidence type="ECO:0000256" key="2">
    <source>
        <dbReference type="ARBA" id="ARBA00022816"/>
    </source>
</evidence>
<keyword evidence="5 7" id="KW-0906">Nuclear pore complex</keyword>
<sequence length="1041" mass="114224">MPSDGDLANDENADAVAPKKRAEAIANDDGDALNPLVPLRALDDETLASARATRESDADARTTVEDDVRAEEFAFAEALMRVKREGAGAGGAAAMFEDACRLRARELRTRAEARRRRAPSVAKREVGEAEALEREAHSWSLIYHLLGDGATVERESAEKETEVLRATPREEGGTRGDFLPPPLRSRLRCASRDEERDPVTFRLNRIIAWLEANSASALRRAELDGTAYDGRFLRDECDWRATADAIDASAKCDPDGNPLSTSLDPDGPMRTKSALHPSNADAEVRLCKRLWKLIRAGSVQEARDLCSKVGQHWRAASLGGASGWGPAPVGSTADEELERDIRKLLALRDEDALAAQNEVDLNDDATAAECDGIGTARRALWKWTCMVAARHIDKAGKLSQTPAAKYEASVYGALCGDLQTMLAVCEGDWESTAWAYTRALFDLRVDAVVNTGKVLDDVSNFEPGEVVRDPTELETTDDAVDRLGEPRWPTRDVINATPKTVEEILLVKMPERFPDADAHRTVQTHLILGKMKELLLDHMMRWIFPEDELDSNVERVSSEPLDIGLTRFTAHALLFLESLLPEGGGLSPGGELYFHLNKVLNLYVVHLIANKRYALVPAYVVHLRHPLLIETYANFLDLLAPAVLSRKTLCYAEAALWMEIEGPGGWREIVTRALSDSTSLVNVHRGPEYRRLMLQWACVTSETYPEAVKHACLLLRQLMCQRTSIEVFANDAPVDGELRARVILLEELPEVAQEEARANGAAAAAAELADWARYLAATEAISQWKQVWSVNESRRLDVAAQNTRPYAPNSAGEVTEDELAKARDAIDAVVALLRSENWLDDEALYDDMEQTGDATLRVVAIPVAKAFDDPLTSANMSIEQIARDLETLLGSKFAQGVVEVSATVGVTPGECPARVEGEYGQVVVQISTECNDEDRASLYQDVSLAMADCVKGDLPGQEVTLDVQSVGGSSETLVHALCRAICVPSLVIQAAQVEAATRTGTTQIIEMTADPKFGVHKYFAPTELRWLLELGREIGLTILDK</sequence>
<evidence type="ECO:0000313" key="10">
    <source>
        <dbReference type="Proteomes" id="UP000001568"/>
    </source>
</evidence>
<dbReference type="EMBL" id="CP000581">
    <property type="protein sequence ID" value="ABO94311.1"/>
    <property type="molecule type" value="Genomic_DNA"/>
</dbReference>
<evidence type="ECO:0000256" key="4">
    <source>
        <dbReference type="ARBA" id="ARBA00023010"/>
    </source>
</evidence>
<dbReference type="PANTHER" id="PTHR13003">
    <property type="entry name" value="NUP107-RELATED"/>
    <property type="match status" value="1"/>
</dbReference>
<dbReference type="Gene3D" id="1.10.3450.20">
    <property type="match status" value="1"/>
</dbReference>
<dbReference type="Pfam" id="PF04121">
    <property type="entry name" value="Nup84_Nup100"/>
    <property type="match status" value="1"/>
</dbReference>
<keyword evidence="4 7" id="KW-0811">Translocation</keyword>
<dbReference type="OMA" id="ESTAWAY"/>
<dbReference type="Gramene" id="ABO94311">
    <property type="protein sequence ID" value="ABO94311"/>
    <property type="gene ID" value="OSTLU_86314"/>
</dbReference>
<dbReference type="GO" id="GO:0031080">
    <property type="term" value="C:nuclear pore outer ring"/>
    <property type="evidence" value="ECO:0007669"/>
    <property type="project" value="TreeGrafter"/>
</dbReference>
<keyword evidence="3" id="KW-0653">Protein transport</keyword>
<keyword evidence="10" id="KW-1185">Reference proteome</keyword>
<dbReference type="Gene3D" id="1.20.190.50">
    <property type="match status" value="1"/>
</dbReference>
<dbReference type="GO" id="GO:0006406">
    <property type="term" value="P:mRNA export from nucleus"/>
    <property type="evidence" value="ECO:0007669"/>
    <property type="project" value="TreeGrafter"/>
</dbReference>
<comment type="function">
    <text evidence="7">Functions as a component of the nuclear pore complex (NPC).</text>
</comment>
<keyword evidence="6 7" id="KW-0539">Nucleus</keyword>
<feature type="region of interest" description="Disordered" evidence="8">
    <location>
        <begin position="1"/>
        <end position="35"/>
    </location>
</feature>
<feature type="region of interest" description="Disordered" evidence="8">
    <location>
        <begin position="249"/>
        <end position="276"/>
    </location>
</feature>
<dbReference type="PANTHER" id="PTHR13003:SF2">
    <property type="entry name" value="NUCLEAR PORE COMPLEX PROTEIN NUP107"/>
    <property type="match status" value="1"/>
</dbReference>
<keyword evidence="2" id="KW-0509">mRNA transport</keyword>
<gene>
    <name evidence="9" type="ORF">OSTLU_86314</name>
</gene>
<comment type="subcellular location">
    <subcellularLocation>
        <location evidence="7">Nucleus</location>
        <location evidence="7">Nuclear pore complex</location>
    </subcellularLocation>
    <subcellularLocation>
        <location evidence="7">Nucleus membrane</location>
    </subcellularLocation>
</comment>
<dbReference type="eggNOG" id="KOG1964">
    <property type="taxonomic scope" value="Eukaryota"/>
</dbReference>
<reference evidence="9 10" key="1">
    <citation type="journal article" date="2007" name="Proc. Natl. Acad. Sci. U.S.A.">
        <title>The tiny eukaryote Ostreococcus provides genomic insights into the paradox of plankton speciation.</title>
        <authorList>
            <person name="Palenik B."/>
            <person name="Grimwood J."/>
            <person name="Aerts A."/>
            <person name="Rouze P."/>
            <person name="Salamov A."/>
            <person name="Putnam N."/>
            <person name="Dupont C."/>
            <person name="Jorgensen R."/>
            <person name="Derelle E."/>
            <person name="Rombauts S."/>
            <person name="Zhou K."/>
            <person name="Otillar R."/>
            <person name="Merchant S.S."/>
            <person name="Podell S."/>
            <person name="Gaasterland T."/>
            <person name="Napoli C."/>
            <person name="Gendler K."/>
            <person name="Manuell A."/>
            <person name="Tai V."/>
            <person name="Vallon O."/>
            <person name="Piganeau G."/>
            <person name="Jancek S."/>
            <person name="Heijde M."/>
            <person name="Jabbari K."/>
            <person name="Bowler C."/>
            <person name="Lohr M."/>
            <person name="Robbens S."/>
            <person name="Werner G."/>
            <person name="Dubchak I."/>
            <person name="Pazour G.J."/>
            <person name="Ren Q."/>
            <person name="Paulsen I."/>
            <person name="Delwiche C."/>
            <person name="Schmutz J."/>
            <person name="Rokhsar D."/>
            <person name="Van de Peer Y."/>
            <person name="Moreau H."/>
            <person name="Grigoriev I.V."/>
        </authorList>
    </citation>
    <scope>NUCLEOTIDE SEQUENCE [LARGE SCALE GENOMIC DNA]</scope>
    <source>
        <strain evidence="9 10">CCE9901</strain>
    </source>
</reference>
<keyword evidence="1 7" id="KW-0813">Transport</keyword>
<evidence type="ECO:0000313" key="9">
    <source>
        <dbReference type="EMBL" id="ABO94311.1"/>
    </source>
</evidence>
<evidence type="ECO:0000256" key="8">
    <source>
        <dbReference type="SAM" id="MobiDB-lite"/>
    </source>
</evidence>
<dbReference type="GO" id="GO:0006606">
    <property type="term" value="P:protein import into nucleus"/>
    <property type="evidence" value="ECO:0007669"/>
    <property type="project" value="TreeGrafter"/>
</dbReference>
<name>A4RS49_OSTLU</name>
<keyword evidence="7" id="KW-0472">Membrane</keyword>
<dbReference type="Proteomes" id="UP000001568">
    <property type="component" value="Chromosome 1"/>
</dbReference>
<protein>
    <recommendedName>
        <fullName evidence="7">Nuclear pore complex protein</fullName>
    </recommendedName>
</protein>
<dbReference type="GO" id="GO:0017056">
    <property type="term" value="F:structural constituent of nuclear pore"/>
    <property type="evidence" value="ECO:0007669"/>
    <property type="project" value="UniProtKB-UniRule"/>
</dbReference>
<dbReference type="STRING" id="436017.A4RS49"/>
<comment type="subunit">
    <text evidence="7">Part of the nuclear pore complex (NPC).</text>
</comment>
<dbReference type="HOGENOM" id="CLU_299853_0_0_1"/>
<dbReference type="GeneID" id="4999386"/>
<dbReference type="AlphaFoldDB" id="A4RS49"/>
<comment type="similarity">
    <text evidence="7">Belongs to the nucleoporin Nup84/Nup107 family.</text>
</comment>